<dbReference type="PROSITE" id="PS00938">
    <property type="entry name" value="IF3"/>
    <property type="match status" value="1"/>
</dbReference>
<evidence type="ECO:0000256" key="2">
    <source>
        <dbReference type="ARBA" id="ARBA00022540"/>
    </source>
</evidence>
<evidence type="ECO:0000256" key="4">
    <source>
        <dbReference type="HAMAP-Rule" id="MF_00080"/>
    </source>
</evidence>
<dbReference type="Pfam" id="PF00707">
    <property type="entry name" value="IF3_C"/>
    <property type="match status" value="1"/>
</dbReference>
<dbReference type="AlphaFoldDB" id="A0A369KTQ1"/>
<keyword evidence="2 4" id="KW-0396">Initiation factor</keyword>
<feature type="domain" description="Translation initiation factor 3 N-terminal" evidence="9">
    <location>
        <begin position="16"/>
        <end position="85"/>
    </location>
</feature>
<dbReference type="Pfam" id="PF05198">
    <property type="entry name" value="IF3_N"/>
    <property type="match status" value="1"/>
</dbReference>
<dbReference type="GO" id="GO:0005829">
    <property type="term" value="C:cytosol"/>
    <property type="evidence" value="ECO:0007669"/>
    <property type="project" value="TreeGrafter"/>
</dbReference>
<organism evidence="10 11">
    <name type="scientific">Spirobacillus cienkowskii</name>
    <dbReference type="NCBI Taxonomy" id="495820"/>
    <lineage>
        <taxon>Bacteria</taxon>
        <taxon>Pseudomonadati</taxon>
        <taxon>Bdellovibrionota</taxon>
        <taxon>Oligoflexia</taxon>
        <taxon>Silvanigrellales</taxon>
        <taxon>Spirobacillus</taxon>
    </lineage>
</organism>
<reference evidence="10" key="1">
    <citation type="submission" date="2018-04" db="EMBL/GenBank/DDBJ databases">
        <title>Draft genome sequence of the Candidatus Spirobacillus cienkowskii, a pathogen of freshwater Daphnia species, reconstructed from hemolymph metagenomic reads.</title>
        <authorList>
            <person name="Bresciani L."/>
            <person name="Lemos L.N."/>
            <person name="Wale N."/>
            <person name="Lin J.Y."/>
            <person name="Fernandes G.R."/>
            <person name="Duffy M.A."/>
            <person name="Rodrigues J.M."/>
        </authorList>
    </citation>
    <scope>NUCLEOTIDE SEQUENCE [LARGE SCALE GENOMIC DNA]</scope>
    <source>
        <strain evidence="10">Binning01</strain>
    </source>
</reference>
<evidence type="ECO:0000313" key="10">
    <source>
        <dbReference type="EMBL" id="RDB36217.1"/>
    </source>
</evidence>
<comment type="subcellular location">
    <subcellularLocation>
        <location evidence="4 6">Cytoplasm</location>
    </subcellularLocation>
</comment>
<dbReference type="NCBIfam" id="TIGR00168">
    <property type="entry name" value="infC"/>
    <property type="match status" value="1"/>
</dbReference>
<dbReference type="PANTHER" id="PTHR10938">
    <property type="entry name" value="TRANSLATION INITIATION FACTOR IF-3"/>
    <property type="match status" value="1"/>
</dbReference>
<comment type="caution">
    <text evidence="10">The sequence shown here is derived from an EMBL/GenBank/DDBJ whole genome shotgun (WGS) entry which is preliminary data.</text>
</comment>
<comment type="function">
    <text evidence="4 6">IF-3 binds to the 30S ribosomal subunit and shifts the equilibrium between 70S ribosomes and their 50S and 30S subunits in favor of the free subunits, thus enhancing the availability of 30S subunits on which protein synthesis initiation begins.</text>
</comment>
<evidence type="ECO:0000256" key="7">
    <source>
        <dbReference type="SAM" id="MobiDB-lite"/>
    </source>
</evidence>
<dbReference type="GO" id="GO:0003743">
    <property type="term" value="F:translation initiation factor activity"/>
    <property type="evidence" value="ECO:0007669"/>
    <property type="project" value="UniProtKB-UniRule"/>
</dbReference>
<name>A0A369KTQ1_9BACT</name>
<evidence type="ECO:0000259" key="9">
    <source>
        <dbReference type="Pfam" id="PF05198"/>
    </source>
</evidence>
<evidence type="ECO:0000256" key="5">
    <source>
        <dbReference type="NCBIfam" id="TIGR00168"/>
    </source>
</evidence>
<dbReference type="InterPro" id="IPR036787">
    <property type="entry name" value="T_IF-3_N_sf"/>
</dbReference>
<dbReference type="HAMAP" id="MF_00080">
    <property type="entry name" value="IF_3"/>
    <property type="match status" value="1"/>
</dbReference>
<feature type="domain" description="Translation initiation factor 3 C-terminal" evidence="8">
    <location>
        <begin position="92"/>
        <end position="177"/>
    </location>
</feature>
<dbReference type="GO" id="GO:0043022">
    <property type="term" value="F:ribosome binding"/>
    <property type="evidence" value="ECO:0007669"/>
    <property type="project" value="TreeGrafter"/>
</dbReference>
<dbReference type="InterPro" id="IPR036788">
    <property type="entry name" value="T_IF-3_C_sf"/>
</dbReference>
<dbReference type="InterPro" id="IPR019813">
    <property type="entry name" value="Translation_initiation_fac3_CS"/>
</dbReference>
<comment type="similarity">
    <text evidence="1 4 6">Belongs to the IF-3 family.</text>
</comment>
<keyword evidence="3 4" id="KW-0648">Protein biosynthesis</keyword>
<evidence type="ECO:0000259" key="8">
    <source>
        <dbReference type="Pfam" id="PF00707"/>
    </source>
</evidence>
<protein>
    <recommendedName>
        <fullName evidence="4 5">Translation initiation factor IF-3</fullName>
    </recommendedName>
</protein>
<keyword evidence="4" id="KW-0963">Cytoplasm</keyword>
<feature type="region of interest" description="Disordered" evidence="7">
    <location>
        <begin position="1"/>
        <end position="21"/>
    </location>
</feature>
<dbReference type="Gene3D" id="3.30.110.10">
    <property type="entry name" value="Translation initiation factor 3 (IF-3), C-terminal domain"/>
    <property type="match status" value="1"/>
</dbReference>
<gene>
    <name evidence="4" type="primary">infC</name>
    <name evidence="10" type="ORF">DCC88_06445</name>
</gene>
<evidence type="ECO:0000256" key="3">
    <source>
        <dbReference type="ARBA" id="ARBA00022917"/>
    </source>
</evidence>
<dbReference type="FunFam" id="3.10.20.80:FF:000001">
    <property type="entry name" value="Translation initiation factor IF-3"/>
    <property type="match status" value="1"/>
</dbReference>
<dbReference type="SUPFAM" id="SSF55200">
    <property type="entry name" value="Translation initiation factor IF3, C-terminal domain"/>
    <property type="match status" value="1"/>
</dbReference>
<dbReference type="GO" id="GO:0032790">
    <property type="term" value="P:ribosome disassembly"/>
    <property type="evidence" value="ECO:0007669"/>
    <property type="project" value="TreeGrafter"/>
</dbReference>
<dbReference type="EMBL" id="QOVW01000065">
    <property type="protein sequence ID" value="RDB36217.1"/>
    <property type="molecule type" value="Genomic_DNA"/>
</dbReference>
<dbReference type="InterPro" id="IPR001288">
    <property type="entry name" value="Translation_initiation_fac_3"/>
</dbReference>
<dbReference type="SUPFAM" id="SSF54364">
    <property type="entry name" value="Translation initiation factor IF3, N-terminal domain"/>
    <property type="match status" value="1"/>
</dbReference>
<dbReference type="PANTHER" id="PTHR10938:SF0">
    <property type="entry name" value="TRANSLATION INITIATION FACTOR IF-3, MITOCHONDRIAL"/>
    <property type="match status" value="1"/>
</dbReference>
<dbReference type="InterPro" id="IPR019814">
    <property type="entry name" value="Translation_initiation_fac_3_N"/>
</dbReference>
<evidence type="ECO:0000256" key="1">
    <source>
        <dbReference type="ARBA" id="ARBA00005439"/>
    </source>
</evidence>
<keyword evidence="11" id="KW-1185">Reference proteome</keyword>
<dbReference type="InterPro" id="IPR019815">
    <property type="entry name" value="Translation_initiation_fac_3_C"/>
</dbReference>
<dbReference type="Gene3D" id="3.10.20.80">
    <property type="entry name" value="Translation initiation factor 3 (IF-3), N-terminal domain"/>
    <property type="match status" value="1"/>
</dbReference>
<evidence type="ECO:0000256" key="6">
    <source>
        <dbReference type="RuleBase" id="RU000646"/>
    </source>
</evidence>
<accession>A0A369KTQ1</accession>
<dbReference type="GO" id="GO:0016020">
    <property type="term" value="C:membrane"/>
    <property type="evidence" value="ECO:0007669"/>
    <property type="project" value="TreeGrafter"/>
</dbReference>
<comment type="subunit">
    <text evidence="4 6">Monomer.</text>
</comment>
<dbReference type="Proteomes" id="UP000253934">
    <property type="component" value="Unassembled WGS sequence"/>
</dbReference>
<sequence length="181" mass="20595">MGNQQTRNPAQDGPRINERIKAPEVRLISDTGEQVGVLPIRDALLRAEELGLDLVEVSPDAKPPVCRLINYGKFKYQQSKKAQEAKKKQVVIEVKEINLTPNTDKHDIETKQNHIKRWIAEKARVRVGVKFRGREMSHIDLGYKALQELMSGIEDIVVQESVPRMEGRRLVVTLLPKSEKV</sequence>
<evidence type="ECO:0000313" key="11">
    <source>
        <dbReference type="Proteomes" id="UP000253934"/>
    </source>
</evidence>
<proteinExistence type="inferred from homology"/>